<reference evidence="1" key="1">
    <citation type="submission" date="2023-04" db="EMBL/GenBank/DDBJ databases">
        <title>Genome Encyclopedia of Bacteria and Archaea VI: Functional Genomics of Type Strains.</title>
        <authorList>
            <person name="Whitman W."/>
        </authorList>
    </citation>
    <scope>NUCLEOTIDE SEQUENCE</scope>
    <source>
        <strain evidence="1">Enz.4-51</strain>
    </source>
</reference>
<name>A0AA43MAJ7_9BURK</name>
<sequence length="87" mass="10046">MSHPKIILRKYRFDMGTHKMATPDGGLFKPGSTLRHVKTGGFYKVVLLANIEASLEPAYVYESMQSHDFWIRPQLEMEDGRFEIISE</sequence>
<accession>A0AA43MAJ7</accession>
<evidence type="ECO:0000313" key="2">
    <source>
        <dbReference type="Proteomes" id="UP001161160"/>
    </source>
</evidence>
<comment type="caution">
    <text evidence="1">The sequence shown here is derived from an EMBL/GenBank/DDBJ whole genome shotgun (WGS) entry which is preliminary data.</text>
</comment>
<dbReference type="RefSeq" id="WP_233126732.1">
    <property type="nucleotide sequence ID" value="NZ_JAQFIK010000002.1"/>
</dbReference>
<organism evidence="1 2">
    <name type="scientific">Polynucleobacter sphagniphilus</name>
    <dbReference type="NCBI Taxonomy" id="1743169"/>
    <lineage>
        <taxon>Bacteria</taxon>
        <taxon>Pseudomonadati</taxon>
        <taxon>Pseudomonadota</taxon>
        <taxon>Betaproteobacteria</taxon>
        <taxon>Burkholderiales</taxon>
        <taxon>Burkholderiaceae</taxon>
        <taxon>Polynucleobacter</taxon>
    </lineage>
</organism>
<protein>
    <recommendedName>
        <fullName evidence="3">DUF1653 domain-containing protein</fullName>
    </recommendedName>
</protein>
<dbReference type="GeneID" id="83595822"/>
<gene>
    <name evidence="1" type="ORF">M2127_001680</name>
</gene>
<proteinExistence type="predicted"/>
<dbReference type="EMBL" id="JARXYA010000007">
    <property type="protein sequence ID" value="MDH6504364.1"/>
    <property type="molecule type" value="Genomic_DNA"/>
</dbReference>
<keyword evidence="2" id="KW-1185">Reference proteome</keyword>
<evidence type="ECO:0008006" key="3">
    <source>
        <dbReference type="Google" id="ProtNLM"/>
    </source>
</evidence>
<dbReference type="AlphaFoldDB" id="A0AA43MAJ7"/>
<dbReference type="Proteomes" id="UP001161160">
    <property type="component" value="Unassembled WGS sequence"/>
</dbReference>
<evidence type="ECO:0000313" key="1">
    <source>
        <dbReference type="EMBL" id="MDH6504364.1"/>
    </source>
</evidence>